<dbReference type="RefSeq" id="WP_012844780.1">
    <property type="nucleotide sequence ID" value="NC_013501.1"/>
</dbReference>
<dbReference type="Proteomes" id="UP000002221">
    <property type="component" value="Chromosome"/>
</dbReference>
<dbReference type="PANTHER" id="PTHR42831">
    <property type="entry name" value="FE-S PROTEIN MATURATION AUXILIARY FACTOR YITW"/>
    <property type="match status" value="1"/>
</dbReference>
<gene>
    <name evidence="2" type="ordered locus">Rmar_2291</name>
</gene>
<dbReference type="SUPFAM" id="SSF117916">
    <property type="entry name" value="Fe-S cluster assembly (FSCA) domain-like"/>
    <property type="match status" value="1"/>
</dbReference>
<feature type="domain" description="MIP18 family-like" evidence="1">
    <location>
        <begin position="12"/>
        <end position="78"/>
    </location>
</feature>
<evidence type="ECO:0000313" key="2">
    <source>
        <dbReference type="EMBL" id="ACY49170.1"/>
    </source>
</evidence>
<dbReference type="InterPro" id="IPR034904">
    <property type="entry name" value="FSCA_dom_sf"/>
</dbReference>
<dbReference type="Pfam" id="PF01883">
    <property type="entry name" value="FeS_assembly_P"/>
    <property type="match status" value="1"/>
</dbReference>
<sequence>MSMPVPSRLELVERLRSVIDPELGLNIVDLGLIYDLQVSPDGTVEIKLTMTTPACPMSSYIKQEVARVLQRTPGIRRGIIELVWEPPWSPYMIDPEVRRYRFPMYARYY</sequence>
<protein>
    <recommendedName>
        <fullName evidence="1">MIP18 family-like domain-containing protein</fullName>
    </recommendedName>
</protein>
<name>D0MEE2_RHOM4</name>
<dbReference type="KEGG" id="rmr:Rmar_2291"/>
<dbReference type="PANTHER" id="PTHR42831:SF1">
    <property type="entry name" value="FE-S PROTEIN MATURATION AUXILIARY FACTOR YITW"/>
    <property type="match status" value="1"/>
</dbReference>
<dbReference type="HOGENOM" id="CLU_091588_2_2_10"/>
<dbReference type="InterPro" id="IPR052339">
    <property type="entry name" value="Fe-S_Maturation_MIP18"/>
</dbReference>
<proteinExistence type="predicted"/>
<dbReference type="InterPro" id="IPR002744">
    <property type="entry name" value="MIP18-like"/>
</dbReference>
<evidence type="ECO:0000259" key="1">
    <source>
        <dbReference type="Pfam" id="PF01883"/>
    </source>
</evidence>
<accession>D0MEE2</accession>
<reference evidence="2 3" key="1">
    <citation type="journal article" date="2009" name="Stand. Genomic Sci.">
        <title>Complete genome sequence of Rhodothermus marinus type strain (R-10).</title>
        <authorList>
            <person name="Nolan M."/>
            <person name="Tindall B.J."/>
            <person name="Pomrenke H."/>
            <person name="Lapidus A."/>
            <person name="Copeland A."/>
            <person name="Glavina Del Rio T."/>
            <person name="Lucas S."/>
            <person name="Chen F."/>
            <person name="Tice H."/>
            <person name="Cheng J.F."/>
            <person name="Saunders E."/>
            <person name="Han C."/>
            <person name="Bruce D."/>
            <person name="Goodwin L."/>
            <person name="Chain P."/>
            <person name="Pitluck S."/>
            <person name="Ovchinikova G."/>
            <person name="Pati A."/>
            <person name="Ivanova N."/>
            <person name="Mavromatis K."/>
            <person name="Chen A."/>
            <person name="Palaniappan K."/>
            <person name="Land M."/>
            <person name="Hauser L."/>
            <person name="Chang Y.J."/>
            <person name="Jeffries C.D."/>
            <person name="Brettin T."/>
            <person name="Goker M."/>
            <person name="Bristow J."/>
            <person name="Eisen J.A."/>
            <person name="Markowitz V."/>
            <person name="Hugenholtz P."/>
            <person name="Kyrpides N.C."/>
            <person name="Klenk H.P."/>
            <person name="Detter J.C."/>
        </authorList>
    </citation>
    <scope>NUCLEOTIDE SEQUENCE [LARGE SCALE GENOMIC DNA]</scope>
    <source>
        <strain evidence="3">ATCC 43812 / DSM 4252 / R-10</strain>
    </source>
</reference>
<evidence type="ECO:0000313" key="3">
    <source>
        <dbReference type="Proteomes" id="UP000002221"/>
    </source>
</evidence>
<dbReference type="eggNOG" id="COG2151">
    <property type="taxonomic scope" value="Bacteria"/>
</dbReference>
<keyword evidence="3" id="KW-1185">Reference proteome</keyword>
<dbReference type="STRING" id="518766.Rmar_2291"/>
<organism evidence="2 3">
    <name type="scientific">Rhodothermus marinus (strain ATCC 43812 / DSM 4252 / R-10)</name>
    <name type="common">Rhodothermus obamensis</name>
    <dbReference type="NCBI Taxonomy" id="518766"/>
    <lineage>
        <taxon>Bacteria</taxon>
        <taxon>Pseudomonadati</taxon>
        <taxon>Rhodothermota</taxon>
        <taxon>Rhodothermia</taxon>
        <taxon>Rhodothermales</taxon>
        <taxon>Rhodothermaceae</taxon>
        <taxon>Rhodothermus</taxon>
    </lineage>
</organism>
<dbReference type="EMBL" id="CP001807">
    <property type="protein sequence ID" value="ACY49170.1"/>
    <property type="molecule type" value="Genomic_DNA"/>
</dbReference>
<dbReference type="OrthoDB" id="9805360at2"/>
<dbReference type="AlphaFoldDB" id="D0MEE2"/>
<dbReference type="Gene3D" id="3.30.300.130">
    <property type="entry name" value="Fe-S cluster assembly (FSCA)"/>
    <property type="match status" value="1"/>
</dbReference>